<proteinExistence type="predicted"/>
<protein>
    <submittedName>
        <fullName evidence="1">Uncharacterized protein</fullName>
    </submittedName>
</protein>
<gene>
    <name evidence="1" type="ORF">CLIB1444_04S10616</name>
</gene>
<dbReference type="EMBL" id="CALSDN010000004">
    <property type="protein sequence ID" value="CAH6720907.1"/>
    <property type="molecule type" value="Genomic_DNA"/>
</dbReference>
<accession>A0ACA9Y862</accession>
<name>A0ACA9Y862_9ASCO</name>
<sequence>MLWLKNLLQLPFLLPLEDTGIDHSSIRDLNWGDINFLHTTDTHGWLSGHFNQKQYDANWGDFISFTSQMKSKAHSQGQDLIVVDTGDRHDGNGLSDATVPNGNKSLPIFAKQDYDILTIGNHELYEWENSKTEYEFIASHYGENYVCTNVEILDNDEWKTIGNKYRYFETPINGFRILSFGFLFNFNRNNQNTKVTAIEEVLKTDWFKDIMDKFPEKDLDYVVIIGHIPITHQWKELQVLHKFLRSYYPNIVIQYFGGHSHIRDFVVYDDNSTSLESGRFCETVGWLSIDNKIEGVRKFSRKYIDFNMNSFKYHSKKFGDFQTKQGNEVKQMIEKARQDLNLNEYIGHVGNNYYMDYVPIDDKHSIFKLLSEKILPSLEYPKDSNEERMFIINTGSVRYDLYKGNYTVDTKYIISPFKNDWVKISLPKSLAIKVSAYLNKGGYLNLLPAHQWAQVMNPEKFITTSGHHPGFTTASKNQPYPIKRLTKGYVTHDDFGTDGDDTLHYPTINFPIPNVVDSKQFKHLEESTVDLVFYNFLKWNVIEALIDLDNKDYSQAVEFYSDVYLSEMITNYIKEFGV</sequence>
<keyword evidence="2" id="KW-1185">Reference proteome</keyword>
<dbReference type="Proteomes" id="UP001152531">
    <property type="component" value="Unassembled WGS sequence"/>
</dbReference>
<comment type="caution">
    <text evidence="1">The sequence shown here is derived from an EMBL/GenBank/DDBJ whole genome shotgun (WGS) entry which is preliminary data.</text>
</comment>
<evidence type="ECO:0000313" key="1">
    <source>
        <dbReference type="EMBL" id="CAH6720907.1"/>
    </source>
</evidence>
<reference evidence="1" key="1">
    <citation type="submission" date="2022-06" db="EMBL/GenBank/DDBJ databases">
        <authorList>
            <person name="Legras J.-L."/>
            <person name="Devillers H."/>
            <person name="Grondin C."/>
        </authorList>
    </citation>
    <scope>NUCLEOTIDE SEQUENCE</scope>
    <source>
        <strain evidence="1">CLIB 1444</strain>
    </source>
</reference>
<organism evidence="1 2">
    <name type="scientific">[Candida] jaroonii</name>
    <dbReference type="NCBI Taxonomy" id="467808"/>
    <lineage>
        <taxon>Eukaryota</taxon>
        <taxon>Fungi</taxon>
        <taxon>Dikarya</taxon>
        <taxon>Ascomycota</taxon>
        <taxon>Saccharomycotina</taxon>
        <taxon>Pichiomycetes</taxon>
        <taxon>Debaryomycetaceae</taxon>
        <taxon>Yamadazyma</taxon>
    </lineage>
</organism>
<evidence type="ECO:0000313" key="2">
    <source>
        <dbReference type="Proteomes" id="UP001152531"/>
    </source>
</evidence>